<dbReference type="Pfam" id="PF01138">
    <property type="entry name" value="RNase_PH"/>
    <property type="match status" value="1"/>
</dbReference>
<keyword evidence="4" id="KW-0548">Nucleotidyltransferase</keyword>
<dbReference type="GO" id="GO:0006402">
    <property type="term" value="P:mRNA catabolic process"/>
    <property type="evidence" value="ECO:0007669"/>
    <property type="project" value="UniProtKB-UniRule"/>
</dbReference>
<dbReference type="Gene3D" id="2.40.50.140">
    <property type="entry name" value="Nucleic acid-binding proteins"/>
    <property type="match status" value="1"/>
</dbReference>
<evidence type="ECO:0000313" key="11">
    <source>
        <dbReference type="Proteomes" id="UP000233325"/>
    </source>
</evidence>
<dbReference type="Gene3D" id="3.30.230.70">
    <property type="entry name" value="GHMP Kinase, N-terminal domain"/>
    <property type="match status" value="1"/>
</dbReference>
<protein>
    <recommendedName>
        <fullName evidence="2 6">Polyribonucleotide nucleotidyltransferase</fullName>
        <ecNumber evidence="2 6">2.7.7.8</ecNumber>
    </recommendedName>
</protein>
<evidence type="ECO:0000313" key="10">
    <source>
        <dbReference type="EMBL" id="PKM88713.1"/>
    </source>
</evidence>
<evidence type="ECO:0000256" key="1">
    <source>
        <dbReference type="ARBA" id="ARBA00007404"/>
    </source>
</evidence>
<evidence type="ECO:0000256" key="6">
    <source>
        <dbReference type="NCBIfam" id="TIGR03591"/>
    </source>
</evidence>
<dbReference type="InterPro" id="IPR004088">
    <property type="entry name" value="KH_dom_type_1"/>
</dbReference>
<feature type="non-terminal residue" evidence="10">
    <location>
        <position position="1"/>
    </location>
</feature>
<evidence type="ECO:0000256" key="4">
    <source>
        <dbReference type="ARBA" id="ARBA00022695"/>
    </source>
</evidence>
<evidence type="ECO:0000256" key="3">
    <source>
        <dbReference type="ARBA" id="ARBA00022679"/>
    </source>
</evidence>
<evidence type="ECO:0000256" key="8">
    <source>
        <dbReference type="SAM" id="MobiDB-lite"/>
    </source>
</evidence>
<comment type="similarity">
    <text evidence="1">Belongs to the polyribonucleotide nucleotidyltransferase family.</text>
</comment>
<dbReference type="InterPro" id="IPR001247">
    <property type="entry name" value="ExoRNase_PH_dom1"/>
</dbReference>
<dbReference type="PROSITE" id="PS50084">
    <property type="entry name" value="KH_TYPE_1"/>
    <property type="match status" value="1"/>
</dbReference>
<dbReference type="Gene3D" id="3.30.1370.10">
    <property type="entry name" value="K Homology domain, type 1"/>
    <property type="match status" value="1"/>
</dbReference>
<dbReference type="EMBL" id="PHAH01000012">
    <property type="protein sequence ID" value="PKM88713.1"/>
    <property type="molecule type" value="Genomic_DNA"/>
</dbReference>
<feature type="domain" description="S1 motif" evidence="9">
    <location>
        <begin position="411"/>
        <end position="479"/>
    </location>
</feature>
<dbReference type="InterPro" id="IPR012340">
    <property type="entry name" value="NA-bd_OB-fold"/>
</dbReference>
<dbReference type="GO" id="GO:0004654">
    <property type="term" value="F:polyribonucleotide nucleotidyltransferase activity"/>
    <property type="evidence" value="ECO:0007669"/>
    <property type="project" value="UniProtKB-UniRule"/>
</dbReference>
<organism evidence="10 11">
    <name type="scientific">Candidatus Falkowbacteria bacterium HGW-Falkowbacteria-2</name>
    <dbReference type="NCBI Taxonomy" id="2013769"/>
    <lineage>
        <taxon>Bacteria</taxon>
        <taxon>Candidatus Falkowiibacteriota</taxon>
    </lineage>
</organism>
<evidence type="ECO:0000256" key="5">
    <source>
        <dbReference type="ARBA" id="ARBA00022884"/>
    </source>
</evidence>
<dbReference type="PANTHER" id="PTHR11252">
    <property type="entry name" value="POLYRIBONUCLEOTIDE NUCLEOTIDYLTRANSFERASE"/>
    <property type="match status" value="1"/>
</dbReference>
<name>A0A2N2E1X4_9BACT</name>
<proteinExistence type="inferred from homology"/>
<accession>A0A2N2E1X4</accession>
<dbReference type="SUPFAM" id="SSF55666">
    <property type="entry name" value="Ribonuclease PH domain 2-like"/>
    <property type="match status" value="1"/>
</dbReference>
<dbReference type="SUPFAM" id="SSF54211">
    <property type="entry name" value="Ribosomal protein S5 domain 2-like"/>
    <property type="match status" value="1"/>
</dbReference>
<dbReference type="SMART" id="SM00322">
    <property type="entry name" value="KH"/>
    <property type="match status" value="1"/>
</dbReference>
<evidence type="ECO:0000256" key="7">
    <source>
        <dbReference type="PROSITE-ProRule" id="PRU00117"/>
    </source>
</evidence>
<dbReference type="GO" id="GO:0000175">
    <property type="term" value="F:3'-5'-RNA exonuclease activity"/>
    <property type="evidence" value="ECO:0007669"/>
    <property type="project" value="TreeGrafter"/>
</dbReference>
<dbReference type="NCBIfam" id="NF008805">
    <property type="entry name" value="PRK11824.1"/>
    <property type="match status" value="1"/>
</dbReference>
<dbReference type="SUPFAM" id="SSF46915">
    <property type="entry name" value="Polynucleotide phosphorylase/guanosine pentaphosphate synthase (PNPase/GPSI), domain 3"/>
    <property type="match status" value="1"/>
</dbReference>
<gene>
    <name evidence="10" type="ORF">CVU83_01285</name>
</gene>
<dbReference type="Proteomes" id="UP000233325">
    <property type="component" value="Unassembled WGS sequence"/>
</dbReference>
<keyword evidence="5 7" id="KW-0694">RNA-binding</keyword>
<dbReference type="InterPro" id="IPR036612">
    <property type="entry name" value="KH_dom_type_1_sf"/>
</dbReference>
<dbReference type="Pfam" id="PF00575">
    <property type="entry name" value="S1"/>
    <property type="match status" value="1"/>
</dbReference>
<evidence type="ECO:0000259" key="9">
    <source>
        <dbReference type="PROSITE" id="PS50126"/>
    </source>
</evidence>
<dbReference type="InterPro" id="IPR020568">
    <property type="entry name" value="Ribosomal_Su5_D2-typ_SF"/>
</dbReference>
<feature type="compositionally biased region" description="Basic and acidic residues" evidence="8">
    <location>
        <begin position="487"/>
        <end position="497"/>
    </location>
</feature>
<evidence type="ECO:0000256" key="2">
    <source>
        <dbReference type="ARBA" id="ARBA00012416"/>
    </source>
</evidence>
<dbReference type="InterPro" id="IPR027408">
    <property type="entry name" value="PNPase/RNase_PH_dom_sf"/>
</dbReference>
<dbReference type="CDD" id="cd02393">
    <property type="entry name" value="KH-I_PNPase"/>
    <property type="match status" value="1"/>
</dbReference>
<dbReference type="AlphaFoldDB" id="A0A2N2E1X4"/>
<reference evidence="10 11" key="1">
    <citation type="journal article" date="2017" name="ISME J.">
        <title>Potential for microbial H2 and metal transformations associated with novel bacteria and archaea in deep terrestrial subsurface sediments.</title>
        <authorList>
            <person name="Hernsdorf A.W."/>
            <person name="Amano Y."/>
            <person name="Miyakawa K."/>
            <person name="Ise K."/>
            <person name="Suzuki Y."/>
            <person name="Anantharaman K."/>
            <person name="Probst A."/>
            <person name="Burstein D."/>
            <person name="Thomas B.C."/>
            <person name="Banfield J.F."/>
        </authorList>
    </citation>
    <scope>NUCLEOTIDE SEQUENCE [LARGE SCALE GENOMIC DNA]</scope>
    <source>
        <strain evidence="10">HGW-Falkowbacteria-2</strain>
    </source>
</reference>
<dbReference type="GO" id="GO:0005829">
    <property type="term" value="C:cytosol"/>
    <property type="evidence" value="ECO:0007669"/>
    <property type="project" value="TreeGrafter"/>
</dbReference>
<dbReference type="InterPro" id="IPR003029">
    <property type="entry name" value="S1_domain"/>
</dbReference>
<dbReference type="SMART" id="SM00316">
    <property type="entry name" value="S1"/>
    <property type="match status" value="1"/>
</dbReference>
<dbReference type="GO" id="GO:0003723">
    <property type="term" value="F:RNA binding"/>
    <property type="evidence" value="ECO:0007669"/>
    <property type="project" value="UniProtKB-UniRule"/>
</dbReference>
<comment type="caution">
    <text evidence="10">The sequence shown here is derived from an EMBL/GenBank/DDBJ whole genome shotgun (WGS) entry which is preliminary data.</text>
</comment>
<dbReference type="InterPro" id="IPR012162">
    <property type="entry name" value="PNPase"/>
</dbReference>
<dbReference type="InterPro" id="IPR036345">
    <property type="entry name" value="ExoRNase_PH_dom2_sf"/>
</dbReference>
<feature type="compositionally biased region" description="Low complexity" evidence="8">
    <location>
        <begin position="507"/>
        <end position="525"/>
    </location>
</feature>
<dbReference type="InterPro" id="IPR004087">
    <property type="entry name" value="KH_dom"/>
</dbReference>
<dbReference type="CDD" id="cd11364">
    <property type="entry name" value="RNase_PH_PNPase_2"/>
    <property type="match status" value="1"/>
</dbReference>
<dbReference type="SUPFAM" id="SSF54791">
    <property type="entry name" value="Eukaryotic type KH-domain (KH-domain type I)"/>
    <property type="match status" value="1"/>
</dbReference>
<dbReference type="NCBIfam" id="TIGR03591">
    <property type="entry name" value="polynuc_phos"/>
    <property type="match status" value="1"/>
</dbReference>
<dbReference type="FunFam" id="3.30.1370.10:FF:000001">
    <property type="entry name" value="Polyribonucleotide nucleotidyltransferase"/>
    <property type="match status" value="1"/>
</dbReference>
<keyword evidence="3 10" id="KW-0808">Transferase</keyword>
<dbReference type="Pfam" id="PF00013">
    <property type="entry name" value="KH_1"/>
    <property type="match status" value="1"/>
</dbReference>
<dbReference type="InterPro" id="IPR036456">
    <property type="entry name" value="PNPase_PH_RNA-bd_sf"/>
</dbReference>
<sequence length="525" mass="57610">KEFRKRQVLKSEDELKTEQEKKDLLEYCSGWLKENIRNTLFDKEYYTKGERKGAVVAIKEQLDAHLFEKGYAPASRAYAVKSLVEKAVDEEITRALLEEGRRVDGRPLDQIRELNAEVALIPRDHGTSLFSRGETQVMSIVTLGAPGMEQTLEGMEGQSKKRYMHHYNFPPYSVGEAAPLRGTGRREIGHGALAEKALMPVIPTREDFPYTVRVVSETLGSNGSSSMASTCASTLALMDAGVPIKRPVVGVAMGLASYPDLSKWKVLTDIQDLEDGNGGMDFKITGTSAGLTAIQLDTKTDGITTEIIEQTFKQGREALNQILKVITDAIPAPRAELSPYAPRIISFYVNPEKIGAIIGPGGKVINKIIEETGVSIDIEDDGLVMVCGVDKEKVDEAVGKVKEIVHVFEVGEIIAGKVVRILDFGAFVQLNASQDGMVHVSELAPYRVEKPSDFLEIGDIVTVRIKEIDDQGRVNLTMKNLLENEALWKDEKGKSTGESRPAGGGFRRPAPGGRPSSNGPRRPRF</sequence>
<dbReference type="PANTHER" id="PTHR11252:SF0">
    <property type="entry name" value="POLYRIBONUCLEOTIDE NUCLEOTIDYLTRANSFERASE 1, MITOCHONDRIAL"/>
    <property type="match status" value="1"/>
</dbReference>
<dbReference type="GO" id="GO:0006396">
    <property type="term" value="P:RNA processing"/>
    <property type="evidence" value="ECO:0007669"/>
    <property type="project" value="InterPro"/>
</dbReference>
<dbReference type="EC" id="2.7.7.8" evidence="2 6"/>
<feature type="region of interest" description="Disordered" evidence="8">
    <location>
        <begin position="487"/>
        <end position="525"/>
    </location>
</feature>
<dbReference type="SUPFAM" id="SSF50249">
    <property type="entry name" value="Nucleic acid-binding proteins"/>
    <property type="match status" value="1"/>
</dbReference>
<dbReference type="PROSITE" id="PS50126">
    <property type="entry name" value="S1"/>
    <property type="match status" value="1"/>
</dbReference>